<evidence type="ECO:0000256" key="4">
    <source>
        <dbReference type="ARBA" id="ARBA00022993"/>
    </source>
</evidence>
<dbReference type="Proteomes" id="UP000199149">
    <property type="component" value="Unassembled WGS sequence"/>
</dbReference>
<evidence type="ECO:0000313" key="8">
    <source>
        <dbReference type="Proteomes" id="UP000199149"/>
    </source>
</evidence>
<dbReference type="HAMAP" id="MF_00376">
    <property type="entry name" value="Dephospho_CoA_kinase"/>
    <property type="match status" value="1"/>
</dbReference>
<keyword evidence="5" id="KW-0963">Cytoplasm</keyword>
<keyword evidence="3 5" id="KW-0067">ATP-binding</keyword>
<keyword evidence="8" id="KW-1185">Reference proteome</keyword>
<keyword evidence="4 5" id="KW-0173">Coenzyme A biosynthesis</keyword>
<dbReference type="EC" id="2.7.1.24" evidence="5 6"/>
<keyword evidence="5 7" id="KW-0418">Kinase</keyword>
<accession>A0A1I4VFZ5</accession>
<dbReference type="OrthoDB" id="9812943at2"/>
<comment type="function">
    <text evidence="5">Catalyzes the phosphorylation of the 3'-hydroxyl group of dephosphocoenzyme A to form coenzyme A.</text>
</comment>
<dbReference type="UniPathway" id="UPA00241">
    <property type="reaction ID" value="UER00356"/>
</dbReference>
<feature type="binding site" evidence="5">
    <location>
        <begin position="16"/>
        <end position="21"/>
    </location>
    <ligand>
        <name>ATP</name>
        <dbReference type="ChEBI" id="CHEBI:30616"/>
    </ligand>
</feature>
<comment type="pathway">
    <text evidence="5">Cofactor biosynthesis; coenzyme A biosynthesis; CoA from (R)-pantothenate: step 5/5.</text>
</comment>
<sequence>MKNNQPFIAGITGGIGSGKTTAAKFFEELGVPVYNSDTRAKIIQNENSEVKVKIIEAFGDEAYNQSGLNRVYIAKQVFNNNEKLKQLNQIVHPAVFNDFEEWKKQQTSKIIMKEAAILIESGSYKDCDVVISVLMDKEKRIQRIMARDGFTEEQVMARINNQISDEERIQKSDFIIDNNGDLTHLKNEVEKTFIKIKKLL</sequence>
<dbReference type="GO" id="GO:0005737">
    <property type="term" value="C:cytoplasm"/>
    <property type="evidence" value="ECO:0007669"/>
    <property type="project" value="UniProtKB-SubCell"/>
</dbReference>
<name>A0A1I4VFZ5_9FLAO</name>
<dbReference type="InterPro" id="IPR001977">
    <property type="entry name" value="Depp_CoAkinase"/>
</dbReference>
<reference evidence="8" key="1">
    <citation type="submission" date="2016-10" db="EMBL/GenBank/DDBJ databases">
        <authorList>
            <person name="Varghese N."/>
            <person name="Submissions S."/>
        </authorList>
    </citation>
    <scope>NUCLEOTIDE SEQUENCE [LARGE SCALE GENOMIC DNA]</scope>
    <source>
        <strain evidence="8">XJ109</strain>
    </source>
</reference>
<dbReference type="SUPFAM" id="SSF52540">
    <property type="entry name" value="P-loop containing nucleoside triphosphate hydrolases"/>
    <property type="match status" value="1"/>
</dbReference>
<keyword evidence="5" id="KW-0808">Transferase</keyword>
<keyword evidence="2 5" id="KW-0547">Nucleotide-binding</keyword>
<dbReference type="CDD" id="cd02022">
    <property type="entry name" value="DPCK"/>
    <property type="match status" value="1"/>
</dbReference>
<evidence type="ECO:0000256" key="5">
    <source>
        <dbReference type="HAMAP-Rule" id="MF_00376"/>
    </source>
</evidence>
<comment type="similarity">
    <text evidence="1 5">Belongs to the CoaE family.</text>
</comment>
<evidence type="ECO:0000313" key="7">
    <source>
        <dbReference type="EMBL" id="SFN00112.1"/>
    </source>
</evidence>
<dbReference type="NCBIfam" id="TIGR00152">
    <property type="entry name" value="dephospho-CoA kinase"/>
    <property type="match status" value="1"/>
</dbReference>
<organism evidence="7 8">
    <name type="scientific">Algoriella xinjiangensis</name>
    <dbReference type="NCBI Taxonomy" id="684065"/>
    <lineage>
        <taxon>Bacteria</taxon>
        <taxon>Pseudomonadati</taxon>
        <taxon>Bacteroidota</taxon>
        <taxon>Flavobacteriia</taxon>
        <taxon>Flavobacteriales</taxon>
        <taxon>Weeksellaceae</taxon>
        <taxon>Algoriella</taxon>
    </lineage>
</organism>
<dbReference type="PROSITE" id="PS51219">
    <property type="entry name" value="DPCK"/>
    <property type="match status" value="1"/>
</dbReference>
<dbReference type="RefSeq" id="WP_092907521.1">
    <property type="nucleotide sequence ID" value="NZ_FOUZ01000005.1"/>
</dbReference>
<dbReference type="Pfam" id="PF01121">
    <property type="entry name" value="CoaE"/>
    <property type="match status" value="1"/>
</dbReference>
<dbReference type="STRING" id="684065.SAMN05421738_105120"/>
<dbReference type="GO" id="GO:0004140">
    <property type="term" value="F:dephospho-CoA kinase activity"/>
    <property type="evidence" value="ECO:0007669"/>
    <property type="project" value="UniProtKB-UniRule"/>
</dbReference>
<dbReference type="AlphaFoldDB" id="A0A1I4VFZ5"/>
<evidence type="ECO:0000256" key="1">
    <source>
        <dbReference type="ARBA" id="ARBA00009018"/>
    </source>
</evidence>
<evidence type="ECO:0000256" key="2">
    <source>
        <dbReference type="ARBA" id="ARBA00022741"/>
    </source>
</evidence>
<dbReference type="InterPro" id="IPR027417">
    <property type="entry name" value="P-loop_NTPase"/>
</dbReference>
<dbReference type="GO" id="GO:0005524">
    <property type="term" value="F:ATP binding"/>
    <property type="evidence" value="ECO:0007669"/>
    <property type="project" value="UniProtKB-UniRule"/>
</dbReference>
<dbReference type="Gene3D" id="3.40.50.300">
    <property type="entry name" value="P-loop containing nucleotide triphosphate hydrolases"/>
    <property type="match status" value="1"/>
</dbReference>
<evidence type="ECO:0000256" key="6">
    <source>
        <dbReference type="NCBIfam" id="TIGR00152"/>
    </source>
</evidence>
<comment type="subcellular location">
    <subcellularLocation>
        <location evidence="5">Cytoplasm</location>
    </subcellularLocation>
</comment>
<dbReference type="PANTHER" id="PTHR10695">
    <property type="entry name" value="DEPHOSPHO-COA KINASE-RELATED"/>
    <property type="match status" value="1"/>
</dbReference>
<dbReference type="PANTHER" id="PTHR10695:SF46">
    <property type="entry name" value="BIFUNCTIONAL COENZYME A SYNTHASE-RELATED"/>
    <property type="match status" value="1"/>
</dbReference>
<comment type="catalytic activity">
    <reaction evidence="5">
        <text>3'-dephospho-CoA + ATP = ADP + CoA + H(+)</text>
        <dbReference type="Rhea" id="RHEA:18245"/>
        <dbReference type="ChEBI" id="CHEBI:15378"/>
        <dbReference type="ChEBI" id="CHEBI:30616"/>
        <dbReference type="ChEBI" id="CHEBI:57287"/>
        <dbReference type="ChEBI" id="CHEBI:57328"/>
        <dbReference type="ChEBI" id="CHEBI:456216"/>
        <dbReference type="EC" id="2.7.1.24"/>
    </reaction>
</comment>
<dbReference type="GO" id="GO:0015937">
    <property type="term" value="P:coenzyme A biosynthetic process"/>
    <property type="evidence" value="ECO:0007669"/>
    <property type="project" value="UniProtKB-UniRule"/>
</dbReference>
<gene>
    <name evidence="5" type="primary">coaE</name>
    <name evidence="7" type="ORF">SAMN05421738_105120</name>
</gene>
<dbReference type="EMBL" id="FOUZ01000005">
    <property type="protein sequence ID" value="SFN00112.1"/>
    <property type="molecule type" value="Genomic_DNA"/>
</dbReference>
<protein>
    <recommendedName>
        <fullName evidence="5 6">Dephospho-CoA kinase</fullName>
        <ecNumber evidence="5 6">2.7.1.24</ecNumber>
    </recommendedName>
    <alternativeName>
        <fullName evidence="5">Dephosphocoenzyme A kinase</fullName>
    </alternativeName>
</protein>
<evidence type="ECO:0000256" key="3">
    <source>
        <dbReference type="ARBA" id="ARBA00022840"/>
    </source>
</evidence>
<proteinExistence type="inferred from homology"/>